<dbReference type="InterPro" id="IPR003141">
    <property type="entry name" value="Pol/His_phosphatase_N"/>
</dbReference>
<keyword evidence="3" id="KW-1185">Reference proteome</keyword>
<dbReference type="OrthoDB" id="9804333at2"/>
<sequence>MLNIDLHCHSNVSDGVLLPAEVVARAAANGVHALALTDHDGVAGIAAAQAAADATGLTLIPGVEISVTWGGQTVHIVGLRIDPAYPELAAGLADIRLGRIERARRMGDDLARAGIAGAYEGAFDYAVNKEMVGRTHFARWLVAQGHAPDMRSTFRRYLTHGKPGYVEHQWTSLENAVGWIRASGGVAVIAHPGRYAFNARELHLLLDAFRALGGEGIEVITGSHHPSEYGKFADLARAFGLKASRGADFHAPGEGIDIGRLPALPHYCQPVWQGWPELAAHLSPSIA</sequence>
<dbReference type="GO" id="GO:0035312">
    <property type="term" value="F:5'-3' DNA exonuclease activity"/>
    <property type="evidence" value="ECO:0007669"/>
    <property type="project" value="TreeGrafter"/>
</dbReference>
<dbReference type="RefSeq" id="WP_059751910.1">
    <property type="nucleotide sequence ID" value="NZ_LDUG01000011.1"/>
</dbReference>
<dbReference type="InterPro" id="IPR016195">
    <property type="entry name" value="Pol/histidinol_Pase-like"/>
</dbReference>
<gene>
    <name evidence="2" type="ORF">ABW22_03240</name>
</gene>
<dbReference type="EMBL" id="LDUG01000011">
    <property type="protein sequence ID" value="KVW98046.1"/>
    <property type="molecule type" value="Genomic_DNA"/>
</dbReference>
<organism evidence="2 3">
    <name type="scientific">Thiobacillus denitrificans</name>
    <dbReference type="NCBI Taxonomy" id="36861"/>
    <lineage>
        <taxon>Bacteria</taxon>
        <taxon>Pseudomonadati</taxon>
        <taxon>Pseudomonadota</taxon>
        <taxon>Betaproteobacteria</taxon>
        <taxon>Nitrosomonadales</taxon>
        <taxon>Thiobacillaceae</taxon>
        <taxon>Thiobacillus</taxon>
    </lineage>
</organism>
<dbReference type="InterPro" id="IPR049742">
    <property type="entry name" value="35NBP"/>
</dbReference>
<protein>
    <submittedName>
        <fullName evidence="2">Phosphoesterase</fullName>
    </submittedName>
</protein>
<reference evidence="2 3" key="1">
    <citation type="journal article" date="2015" name="Appl. Environ. Microbiol.">
        <title>Aerobic and Anaerobic Thiosulfate Oxidation by a Cold-Adapted, Subglacial Chemoautotroph.</title>
        <authorList>
            <person name="Harrold Z.R."/>
            <person name="Skidmore M.L."/>
            <person name="Hamilton T.L."/>
            <person name="Desch L."/>
            <person name="Amada K."/>
            <person name="van Gelder W."/>
            <person name="Glover K."/>
            <person name="Roden E.E."/>
            <person name="Boyd E.S."/>
        </authorList>
    </citation>
    <scope>NUCLEOTIDE SEQUENCE [LARGE SCALE GENOMIC DNA]</scope>
    <source>
        <strain evidence="2 3">RG</strain>
    </source>
</reference>
<dbReference type="Gene3D" id="1.10.150.650">
    <property type="match status" value="1"/>
</dbReference>
<dbReference type="STRING" id="1123392.GCA_000376425_01132"/>
<dbReference type="PANTHER" id="PTHR42924">
    <property type="entry name" value="EXONUCLEASE"/>
    <property type="match status" value="1"/>
</dbReference>
<dbReference type="PATRIC" id="fig|36861.3.peg.88"/>
<dbReference type="Gene3D" id="3.20.20.140">
    <property type="entry name" value="Metal-dependent hydrolases"/>
    <property type="match status" value="1"/>
</dbReference>
<dbReference type="InterPro" id="IPR004013">
    <property type="entry name" value="PHP_dom"/>
</dbReference>
<accession>A0A106BSX6</accession>
<dbReference type="InterPro" id="IPR052018">
    <property type="entry name" value="PHP_domain"/>
</dbReference>
<dbReference type="Proteomes" id="UP000064243">
    <property type="component" value="Unassembled WGS sequence"/>
</dbReference>
<dbReference type="CDD" id="cd07438">
    <property type="entry name" value="PHP_HisPPase_AMP"/>
    <property type="match status" value="1"/>
</dbReference>
<dbReference type="NCBIfam" id="NF041577">
    <property type="entry name" value="nside_bi_sphtase"/>
    <property type="match status" value="1"/>
</dbReference>
<comment type="caution">
    <text evidence="2">The sequence shown here is derived from an EMBL/GenBank/DDBJ whole genome shotgun (WGS) entry which is preliminary data.</text>
</comment>
<proteinExistence type="predicted"/>
<dbReference type="SMART" id="SM00481">
    <property type="entry name" value="POLIIIAc"/>
    <property type="match status" value="1"/>
</dbReference>
<dbReference type="AlphaFoldDB" id="A0A106BSX6"/>
<dbReference type="GO" id="GO:0004534">
    <property type="term" value="F:5'-3' RNA exonuclease activity"/>
    <property type="evidence" value="ECO:0007669"/>
    <property type="project" value="TreeGrafter"/>
</dbReference>
<evidence type="ECO:0000313" key="2">
    <source>
        <dbReference type="EMBL" id="KVW98046.1"/>
    </source>
</evidence>
<evidence type="ECO:0000259" key="1">
    <source>
        <dbReference type="SMART" id="SM00481"/>
    </source>
</evidence>
<feature type="domain" description="Polymerase/histidinol phosphatase N-terminal" evidence="1">
    <location>
        <begin position="4"/>
        <end position="69"/>
    </location>
</feature>
<dbReference type="SUPFAM" id="SSF89550">
    <property type="entry name" value="PHP domain-like"/>
    <property type="match status" value="1"/>
</dbReference>
<dbReference type="PANTHER" id="PTHR42924:SF3">
    <property type="entry name" value="POLYMERASE_HISTIDINOL PHOSPHATASE N-TERMINAL DOMAIN-CONTAINING PROTEIN"/>
    <property type="match status" value="1"/>
</dbReference>
<dbReference type="Pfam" id="PF02811">
    <property type="entry name" value="PHP"/>
    <property type="match status" value="1"/>
</dbReference>
<evidence type="ECO:0000313" key="3">
    <source>
        <dbReference type="Proteomes" id="UP000064243"/>
    </source>
</evidence>
<name>A0A106BSX6_THIDE</name>